<evidence type="ECO:0008006" key="3">
    <source>
        <dbReference type="Google" id="ProtNLM"/>
    </source>
</evidence>
<evidence type="ECO:0000313" key="2">
    <source>
        <dbReference type="Proteomes" id="UP001596132"/>
    </source>
</evidence>
<gene>
    <name evidence="1" type="ORF">ACFPVW_14025</name>
</gene>
<dbReference type="RefSeq" id="WP_048822915.1">
    <property type="nucleotide sequence ID" value="NZ_CDDF01000001.1"/>
</dbReference>
<protein>
    <recommendedName>
        <fullName evidence="3">Outer membrane protein</fullName>
    </recommendedName>
</protein>
<evidence type="ECO:0000313" key="1">
    <source>
        <dbReference type="EMBL" id="MFC5707151.1"/>
    </source>
</evidence>
<accession>A0ABW0YEL9</accession>
<name>A0ABW0YEL9_9GAMM</name>
<reference evidence="2" key="1">
    <citation type="journal article" date="2019" name="Int. J. Syst. Evol. Microbiol.">
        <title>The Global Catalogue of Microorganisms (GCM) 10K type strain sequencing project: providing services to taxonomists for standard genome sequencing and annotation.</title>
        <authorList>
            <consortium name="The Broad Institute Genomics Platform"/>
            <consortium name="The Broad Institute Genome Sequencing Center for Infectious Disease"/>
            <person name="Wu L."/>
            <person name="Ma J."/>
        </authorList>
    </citation>
    <scope>NUCLEOTIDE SEQUENCE [LARGE SCALE GENOMIC DNA]</scope>
    <source>
        <strain evidence="2">KCTC 15012</strain>
    </source>
</reference>
<dbReference type="Proteomes" id="UP001596132">
    <property type="component" value="Unassembled WGS sequence"/>
</dbReference>
<comment type="caution">
    <text evidence="1">The sequence shown here is derived from an EMBL/GenBank/DDBJ whole genome shotgun (WGS) entry which is preliminary data.</text>
</comment>
<sequence>MRLKALITGVVIAVIPVIGEAADWRYAVGVHDFNVPDVDSHTYGLNASLSVDERTQSDLHLFGSVDLFVDNDKDHLDPDHVPIWWQLHAGADGDVWRDDRLRLGWTTDLNTRMNTVSSVERQMTALAAMTAGYDGDIFQYSLEAGPGWFFLEIDDDAPRERGYDREGLRNTTLAYALTNKAALKLGNDWALSGLARRWWDGHQTLESQYRAELRGNIDHWLGWDPAKHTQLVLGADVYHYNLAPYNEPNLPPVVGWDNDLLVSLSLETRW</sequence>
<dbReference type="EMBL" id="JBHSPP010000016">
    <property type="protein sequence ID" value="MFC5707151.1"/>
    <property type="molecule type" value="Genomic_DNA"/>
</dbReference>
<keyword evidence="2" id="KW-1185">Reference proteome</keyword>
<proteinExistence type="predicted"/>
<organism evidence="1 2">
    <name type="scientific">Aeromonas eucrenophila</name>
    <dbReference type="NCBI Taxonomy" id="649"/>
    <lineage>
        <taxon>Bacteria</taxon>
        <taxon>Pseudomonadati</taxon>
        <taxon>Pseudomonadota</taxon>
        <taxon>Gammaproteobacteria</taxon>
        <taxon>Aeromonadales</taxon>
        <taxon>Aeromonadaceae</taxon>
        <taxon>Aeromonas</taxon>
    </lineage>
</organism>